<dbReference type="Proteomes" id="UP000662572">
    <property type="component" value="Unassembled WGS sequence"/>
</dbReference>
<comment type="similarity">
    <text evidence="1">Belongs to the NifU family.</text>
</comment>
<dbReference type="InterPro" id="IPR036498">
    <property type="entry name" value="Nfu/NifU_N_sf"/>
</dbReference>
<dbReference type="InterPro" id="IPR014824">
    <property type="entry name" value="Nfu/NifU_N"/>
</dbReference>
<gene>
    <name evidence="3" type="ORF">GCM10011273_07210</name>
</gene>
<dbReference type="GO" id="GO:0005506">
    <property type="term" value="F:iron ion binding"/>
    <property type="evidence" value="ECO:0007669"/>
    <property type="project" value="InterPro"/>
</dbReference>
<feature type="domain" description="Scaffold protein Nfu/NifU N-terminal" evidence="2">
    <location>
        <begin position="3"/>
        <end position="91"/>
    </location>
</feature>
<dbReference type="PIRSF" id="PIRSF036773">
    <property type="entry name" value="HIRIP5"/>
    <property type="match status" value="1"/>
</dbReference>
<dbReference type="Gene3D" id="3.30.1370.70">
    <property type="entry name" value="Scaffold protein Nfu/NifU, N-terminal domain"/>
    <property type="match status" value="1"/>
</dbReference>
<dbReference type="InterPro" id="IPR001075">
    <property type="entry name" value="NIF_FeS_clus_asmbl_NifU_C"/>
</dbReference>
<dbReference type="RefSeq" id="WP_189484986.1">
    <property type="nucleotide sequence ID" value="NZ_BMZB01000001.1"/>
</dbReference>
<dbReference type="GO" id="GO:0051536">
    <property type="term" value="F:iron-sulfur cluster binding"/>
    <property type="evidence" value="ECO:0007669"/>
    <property type="project" value="InterPro"/>
</dbReference>
<dbReference type="Gene3D" id="3.30.300.130">
    <property type="entry name" value="Fe-S cluster assembly (FSCA)"/>
    <property type="match status" value="1"/>
</dbReference>
<protein>
    <submittedName>
        <fullName evidence="3">Iron transporter</fullName>
    </submittedName>
</protein>
<organism evidence="3 4">
    <name type="scientific">Asticcacaulis endophyticus</name>
    <dbReference type="NCBI Taxonomy" id="1395890"/>
    <lineage>
        <taxon>Bacteria</taxon>
        <taxon>Pseudomonadati</taxon>
        <taxon>Pseudomonadota</taxon>
        <taxon>Alphaproteobacteria</taxon>
        <taxon>Caulobacterales</taxon>
        <taxon>Caulobacteraceae</taxon>
        <taxon>Asticcacaulis</taxon>
    </lineage>
</organism>
<dbReference type="InterPro" id="IPR035433">
    <property type="entry name" value="NFU1-like"/>
</dbReference>
<sequence>MFIQTEATPNPDVIKFIPGREVLSGGSLDLRTETEAEKSPLALALFQIDGVSGVYFGHDFLTVRRDPESGLIWAQIKAPILAAIMDFYSSGKPILNEAEAEKDAVVYEGELGQIVAEIKELLDTRVRPAVAQDGGDIEFDRFDEDSGTLWLHMRGACSGCPSSSATLKQGVESLMKHYVPEVKHVESVL</sequence>
<evidence type="ECO:0000313" key="4">
    <source>
        <dbReference type="Proteomes" id="UP000662572"/>
    </source>
</evidence>
<dbReference type="AlphaFoldDB" id="A0A918PWS6"/>
<dbReference type="PANTHER" id="PTHR11178:SF1">
    <property type="entry name" value="NFU1 IRON-SULFUR CLUSTER SCAFFOLD HOMOLOG, MITOCHONDRIAL"/>
    <property type="match status" value="1"/>
</dbReference>
<dbReference type="EMBL" id="BMZB01000001">
    <property type="protein sequence ID" value="GGZ24548.1"/>
    <property type="molecule type" value="Genomic_DNA"/>
</dbReference>
<accession>A0A918PWS6</accession>
<dbReference type="SUPFAM" id="SSF117916">
    <property type="entry name" value="Fe-S cluster assembly (FSCA) domain-like"/>
    <property type="match status" value="1"/>
</dbReference>
<reference evidence="3" key="1">
    <citation type="journal article" date="2014" name="Int. J. Syst. Evol. Microbiol.">
        <title>Complete genome sequence of Corynebacterium casei LMG S-19264T (=DSM 44701T), isolated from a smear-ripened cheese.</title>
        <authorList>
            <consortium name="US DOE Joint Genome Institute (JGI-PGF)"/>
            <person name="Walter F."/>
            <person name="Albersmeier A."/>
            <person name="Kalinowski J."/>
            <person name="Ruckert C."/>
        </authorList>
    </citation>
    <scope>NUCLEOTIDE SEQUENCE</scope>
    <source>
        <strain evidence="3">KCTC 32296</strain>
    </source>
</reference>
<evidence type="ECO:0000259" key="2">
    <source>
        <dbReference type="SMART" id="SM00932"/>
    </source>
</evidence>
<dbReference type="PANTHER" id="PTHR11178">
    <property type="entry name" value="IRON-SULFUR CLUSTER SCAFFOLD PROTEIN NFU-RELATED"/>
    <property type="match status" value="1"/>
</dbReference>
<dbReference type="Pfam" id="PF08712">
    <property type="entry name" value="Nfu_N"/>
    <property type="match status" value="1"/>
</dbReference>
<keyword evidence="4" id="KW-1185">Reference proteome</keyword>
<dbReference type="SUPFAM" id="SSF110836">
    <property type="entry name" value="Hypothetical protein SAV1430"/>
    <property type="match status" value="1"/>
</dbReference>
<dbReference type="SMART" id="SM00932">
    <property type="entry name" value="Nfu_N"/>
    <property type="match status" value="1"/>
</dbReference>
<dbReference type="InterPro" id="IPR034904">
    <property type="entry name" value="FSCA_dom_sf"/>
</dbReference>
<dbReference type="Pfam" id="PF01106">
    <property type="entry name" value="NifU"/>
    <property type="match status" value="1"/>
</dbReference>
<reference evidence="3" key="2">
    <citation type="submission" date="2020-09" db="EMBL/GenBank/DDBJ databases">
        <authorList>
            <person name="Sun Q."/>
            <person name="Kim S."/>
        </authorList>
    </citation>
    <scope>NUCLEOTIDE SEQUENCE</scope>
    <source>
        <strain evidence="3">KCTC 32296</strain>
    </source>
</reference>
<evidence type="ECO:0000313" key="3">
    <source>
        <dbReference type="EMBL" id="GGZ24548.1"/>
    </source>
</evidence>
<comment type="caution">
    <text evidence="3">The sequence shown here is derived from an EMBL/GenBank/DDBJ whole genome shotgun (WGS) entry which is preliminary data.</text>
</comment>
<dbReference type="GO" id="GO:0016226">
    <property type="term" value="P:iron-sulfur cluster assembly"/>
    <property type="evidence" value="ECO:0007669"/>
    <property type="project" value="InterPro"/>
</dbReference>
<name>A0A918PWS6_9CAUL</name>
<proteinExistence type="inferred from homology"/>
<evidence type="ECO:0000256" key="1">
    <source>
        <dbReference type="ARBA" id="ARBA00006420"/>
    </source>
</evidence>